<dbReference type="Pfam" id="PF23647">
    <property type="entry name" value="TRAPPC13_M"/>
    <property type="match status" value="1"/>
</dbReference>
<evidence type="ECO:0008006" key="7">
    <source>
        <dbReference type="Google" id="ProtNLM"/>
    </source>
</evidence>
<evidence type="ECO:0000313" key="5">
    <source>
        <dbReference type="EMBL" id="KAJ3251234.1"/>
    </source>
</evidence>
<dbReference type="Pfam" id="PF23643">
    <property type="entry name" value="TRAPPC13_C"/>
    <property type="match status" value="1"/>
</dbReference>
<feature type="domain" description="Trafficking protein particle complex subunit 13 middle" evidence="4">
    <location>
        <begin position="135"/>
        <end position="242"/>
    </location>
</feature>
<dbReference type="InterPro" id="IPR010378">
    <property type="entry name" value="TRAPPC13"/>
</dbReference>
<accession>A0AAD5UA49</accession>
<name>A0AAD5UA49_9FUNG</name>
<dbReference type="Proteomes" id="UP001210925">
    <property type="component" value="Unassembled WGS sequence"/>
</dbReference>
<dbReference type="PANTHER" id="PTHR13134:SF3">
    <property type="entry name" value="TRAFFICKING PROTEIN PARTICLE COMPLEX SUBUNIT 13"/>
    <property type="match status" value="1"/>
</dbReference>
<comment type="similarity">
    <text evidence="1">Belongs to the TRAPPC13 family.</text>
</comment>
<proteinExistence type="inferred from homology"/>
<dbReference type="Pfam" id="PF06159">
    <property type="entry name" value="TRAPPC13_N"/>
    <property type="match status" value="1"/>
</dbReference>
<comment type="caution">
    <text evidence="5">The sequence shown here is derived from an EMBL/GenBank/DDBJ whole genome shotgun (WGS) entry which is preliminary data.</text>
</comment>
<organism evidence="5 6">
    <name type="scientific">Boothiomyces macroporosus</name>
    <dbReference type="NCBI Taxonomy" id="261099"/>
    <lineage>
        <taxon>Eukaryota</taxon>
        <taxon>Fungi</taxon>
        <taxon>Fungi incertae sedis</taxon>
        <taxon>Chytridiomycota</taxon>
        <taxon>Chytridiomycota incertae sedis</taxon>
        <taxon>Chytridiomycetes</taxon>
        <taxon>Rhizophydiales</taxon>
        <taxon>Terramycetaceae</taxon>
        <taxon>Boothiomyces</taxon>
    </lineage>
</organism>
<dbReference type="InterPro" id="IPR055429">
    <property type="entry name" value="TRAPPC13_M"/>
</dbReference>
<dbReference type="InterPro" id="IPR055427">
    <property type="entry name" value="TRAPPC13_N"/>
</dbReference>
<evidence type="ECO:0000259" key="2">
    <source>
        <dbReference type="Pfam" id="PF06159"/>
    </source>
</evidence>
<keyword evidence="6" id="KW-1185">Reference proteome</keyword>
<reference evidence="5" key="1">
    <citation type="submission" date="2020-05" db="EMBL/GenBank/DDBJ databases">
        <title>Phylogenomic resolution of chytrid fungi.</title>
        <authorList>
            <person name="Stajich J.E."/>
            <person name="Amses K."/>
            <person name="Simmons R."/>
            <person name="Seto K."/>
            <person name="Myers J."/>
            <person name="Bonds A."/>
            <person name="Quandt C.A."/>
            <person name="Barry K."/>
            <person name="Liu P."/>
            <person name="Grigoriev I."/>
            <person name="Longcore J.E."/>
            <person name="James T.Y."/>
        </authorList>
    </citation>
    <scope>NUCLEOTIDE SEQUENCE</scope>
    <source>
        <strain evidence="5">PLAUS21</strain>
    </source>
</reference>
<evidence type="ECO:0000256" key="1">
    <source>
        <dbReference type="ARBA" id="ARBA00010785"/>
    </source>
</evidence>
<feature type="domain" description="Trafficking protein particle complex subunit 13 C-terminal" evidence="3">
    <location>
        <begin position="256"/>
        <end position="350"/>
    </location>
</feature>
<dbReference type="InterPro" id="IPR055428">
    <property type="entry name" value="TRAPPC13_C"/>
</dbReference>
<gene>
    <name evidence="5" type="ORF">HK103_002563</name>
</gene>
<dbReference type="PANTHER" id="PTHR13134">
    <property type="entry name" value="TRAFFICKING PROTEIN PARTICLE COMPLEX SUBUNIT 13"/>
    <property type="match status" value="1"/>
</dbReference>
<sequence length="353" mass="39617">MSSHFTVESFPPSSTDLLTLPSSFGNIYLGETFSCYLCVNNDSAIPVSDVAFKAELQTTSQRFTLADTIGTPTNSTSDLQVSLLPRQSQEFILHHDIKEMGIHILVCSVHYTPTQGDRTRKFFRKFFKFQVLNPLSVKTRVNTLDDQIVLENQIQNLGSVSLFIDSLRFVENDLFIKQSFNTEIKILQPQDILQQMYILKPRLEGDISSIVSPNLGRLDIHWKSTLCEPGHLQTSQLVRKVPIINPFTISVLEIPTVKIQEPFKLPIRLRNNLSGERLRLSVHGTTKMQNILLRGSNDLQVGTVDAGGYIDFELQLIALQTGLQTLSGLTVNEKISGVKLELDNLATINVLSF</sequence>
<protein>
    <recommendedName>
        <fullName evidence="7">Trafficking protein particle complex subunit 13</fullName>
    </recommendedName>
</protein>
<dbReference type="EMBL" id="JADGKB010000192">
    <property type="protein sequence ID" value="KAJ3251234.1"/>
    <property type="molecule type" value="Genomic_DNA"/>
</dbReference>
<evidence type="ECO:0000259" key="3">
    <source>
        <dbReference type="Pfam" id="PF23643"/>
    </source>
</evidence>
<dbReference type="GO" id="GO:1990072">
    <property type="term" value="C:TRAPPIII protein complex"/>
    <property type="evidence" value="ECO:0007669"/>
    <property type="project" value="TreeGrafter"/>
</dbReference>
<evidence type="ECO:0000259" key="4">
    <source>
        <dbReference type="Pfam" id="PF23647"/>
    </source>
</evidence>
<evidence type="ECO:0000313" key="6">
    <source>
        <dbReference type="Proteomes" id="UP001210925"/>
    </source>
</evidence>
<feature type="domain" description="Trafficking protein particle complex subunit 13 N-terminal" evidence="2">
    <location>
        <begin position="14"/>
        <end position="131"/>
    </location>
</feature>
<dbReference type="AlphaFoldDB" id="A0AAD5UA49"/>